<evidence type="ECO:0000313" key="3">
    <source>
        <dbReference type="EMBL" id="KAJ0196339.1"/>
    </source>
</evidence>
<name>A0A9R1X356_LACSA</name>
<comment type="caution">
    <text evidence="3">The sequence shown here is derived from an EMBL/GenBank/DDBJ whole genome shotgun (WGS) entry which is preliminary data.</text>
</comment>
<dbReference type="Proteomes" id="UP000235145">
    <property type="component" value="Unassembled WGS sequence"/>
</dbReference>
<feature type="domain" description="Retrovirus-related Pol polyprotein from transposon TNT 1-94-like beta-barrel" evidence="2">
    <location>
        <begin position="188"/>
        <end position="269"/>
    </location>
</feature>
<feature type="region of interest" description="Disordered" evidence="1">
    <location>
        <begin position="105"/>
        <end position="145"/>
    </location>
</feature>
<dbReference type="EMBL" id="NBSK02000007">
    <property type="protein sequence ID" value="KAJ0196339.1"/>
    <property type="molecule type" value="Genomic_DNA"/>
</dbReference>
<gene>
    <name evidence="3" type="ORF">LSAT_V11C700362150</name>
</gene>
<accession>A0A9R1X356</accession>
<reference evidence="3 4" key="1">
    <citation type="journal article" date="2017" name="Nat. Commun.">
        <title>Genome assembly with in vitro proximity ligation data and whole-genome triplication in lettuce.</title>
        <authorList>
            <person name="Reyes-Chin-Wo S."/>
            <person name="Wang Z."/>
            <person name="Yang X."/>
            <person name="Kozik A."/>
            <person name="Arikit S."/>
            <person name="Song C."/>
            <person name="Xia L."/>
            <person name="Froenicke L."/>
            <person name="Lavelle D.O."/>
            <person name="Truco M.J."/>
            <person name="Xia R."/>
            <person name="Zhu S."/>
            <person name="Xu C."/>
            <person name="Xu H."/>
            <person name="Xu X."/>
            <person name="Cox K."/>
            <person name="Korf I."/>
            <person name="Meyers B.C."/>
            <person name="Michelmore R.W."/>
        </authorList>
    </citation>
    <scope>NUCLEOTIDE SEQUENCE [LARGE SCALE GENOMIC DNA]</scope>
    <source>
        <strain evidence="4">cv. Salinas</strain>
        <tissue evidence="3">Seedlings</tissue>
    </source>
</reference>
<sequence length="278" mass="31081">MIEQLKIMFQVQAKQERFETLNAFIGCKMDEGSSVSAHLLACLRLPFGDELATDVLLASLPKSFNQERSINELHNMVKNAEANIKKSGNNQVLMICEDQISKKKNGNNIGKGKDKVSKKGKGKGKGQGKPLATNPTPKPKPAADSDYFHCNERGDWKCKCPKYLKEVKKNKANLVGTSGIYVIKYNSWVFSTRSGTKICNDLQGLKNVRELRDGNLELHVGNGTRVVVKAIGQYLILLPNGVNLILNNCCYVPSITNNIISISRLYEQHFHYKFDIYS</sequence>
<dbReference type="Pfam" id="PF22936">
    <property type="entry name" value="Pol_BBD"/>
    <property type="match status" value="1"/>
</dbReference>
<evidence type="ECO:0000259" key="2">
    <source>
        <dbReference type="Pfam" id="PF22936"/>
    </source>
</evidence>
<proteinExistence type="predicted"/>
<organism evidence="3 4">
    <name type="scientific">Lactuca sativa</name>
    <name type="common">Garden lettuce</name>
    <dbReference type="NCBI Taxonomy" id="4236"/>
    <lineage>
        <taxon>Eukaryota</taxon>
        <taxon>Viridiplantae</taxon>
        <taxon>Streptophyta</taxon>
        <taxon>Embryophyta</taxon>
        <taxon>Tracheophyta</taxon>
        <taxon>Spermatophyta</taxon>
        <taxon>Magnoliopsida</taxon>
        <taxon>eudicotyledons</taxon>
        <taxon>Gunneridae</taxon>
        <taxon>Pentapetalae</taxon>
        <taxon>asterids</taxon>
        <taxon>campanulids</taxon>
        <taxon>Asterales</taxon>
        <taxon>Asteraceae</taxon>
        <taxon>Cichorioideae</taxon>
        <taxon>Cichorieae</taxon>
        <taxon>Lactucinae</taxon>
        <taxon>Lactuca</taxon>
    </lineage>
</organism>
<dbReference type="InterPro" id="IPR054722">
    <property type="entry name" value="PolX-like_BBD"/>
</dbReference>
<dbReference type="AlphaFoldDB" id="A0A9R1X356"/>
<protein>
    <recommendedName>
        <fullName evidence="2">Retrovirus-related Pol polyprotein from transposon TNT 1-94-like beta-barrel domain-containing protein</fullName>
    </recommendedName>
</protein>
<keyword evidence="4" id="KW-1185">Reference proteome</keyword>
<evidence type="ECO:0000256" key="1">
    <source>
        <dbReference type="SAM" id="MobiDB-lite"/>
    </source>
</evidence>
<evidence type="ECO:0000313" key="4">
    <source>
        <dbReference type="Proteomes" id="UP000235145"/>
    </source>
</evidence>